<keyword evidence="2" id="KW-0408">Iron</keyword>
<dbReference type="SFLD" id="SFLDS00029">
    <property type="entry name" value="Radical_SAM"/>
    <property type="match status" value="1"/>
</dbReference>
<sequence>MEIKEIAAKSVLTPSKLPGVDFVVNPYISCGFACTYCYATFMARYVGKTANDWGKFVFVKENAPEVLKEELAKLKNKGAGKSILFSSVTDPYQGAESKYKITQKCLEVLADFGFSGQVGILTKSNLVLRDADTFKKLKDVEVGLTIITTDDKISRYFEKYAPAASLRLEALKKLNEEGIKTYVFVGPLLPHFVAEEEKLEKLFKEISETGNKGLFVEHINLSKYILERLERETKDLDKSTTAKFYESKQKPYRDRLDEIVVKLVKKYNLKLRSGSTIYHRGS</sequence>
<dbReference type="InterPro" id="IPR058240">
    <property type="entry name" value="rSAM_sf"/>
</dbReference>
<gene>
    <name evidence="5" type="ORF">A2172_01215</name>
</gene>
<dbReference type="GO" id="GO:0003824">
    <property type="term" value="F:catalytic activity"/>
    <property type="evidence" value="ECO:0007669"/>
    <property type="project" value="InterPro"/>
</dbReference>
<name>A0A1G1W9Z9_9BACT</name>
<dbReference type="SFLD" id="SFLDG01084">
    <property type="entry name" value="Uncharacterised_Radical_SAM_Su"/>
    <property type="match status" value="1"/>
</dbReference>
<dbReference type="Proteomes" id="UP000176631">
    <property type="component" value="Unassembled WGS sequence"/>
</dbReference>
<evidence type="ECO:0000256" key="3">
    <source>
        <dbReference type="ARBA" id="ARBA00023014"/>
    </source>
</evidence>
<evidence type="ECO:0000313" key="5">
    <source>
        <dbReference type="EMBL" id="OGY24147.1"/>
    </source>
</evidence>
<dbReference type="STRING" id="1802593.A2172_01215"/>
<organism evidence="5 6">
    <name type="scientific">Candidatus Woykebacteria bacterium RBG_13_40_15</name>
    <dbReference type="NCBI Taxonomy" id="1802593"/>
    <lineage>
        <taxon>Bacteria</taxon>
        <taxon>Candidatus Woykeibacteriota</taxon>
    </lineage>
</organism>
<feature type="domain" description="Elp3/MiaA/NifB-like radical SAM core" evidence="4">
    <location>
        <begin position="20"/>
        <end position="247"/>
    </location>
</feature>
<dbReference type="SMART" id="SM00729">
    <property type="entry name" value="Elp3"/>
    <property type="match status" value="1"/>
</dbReference>
<dbReference type="CDD" id="cd01335">
    <property type="entry name" value="Radical_SAM"/>
    <property type="match status" value="1"/>
</dbReference>
<dbReference type="EMBL" id="MHCP01000015">
    <property type="protein sequence ID" value="OGY24147.1"/>
    <property type="molecule type" value="Genomic_DNA"/>
</dbReference>
<comment type="caution">
    <text evidence="5">The sequence shown here is derived from an EMBL/GenBank/DDBJ whole genome shotgun (WGS) entry which is preliminary data.</text>
</comment>
<dbReference type="PANTHER" id="PTHR43432">
    <property type="entry name" value="SLR0285 PROTEIN"/>
    <property type="match status" value="1"/>
</dbReference>
<dbReference type="AlphaFoldDB" id="A0A1G1W9Z9"/>
<dbReference type="GO" id="GO:0051536">
    <property type="term" value="F:iron-sulfur cluster binding"/>
    <property type="evidence" value="ECO:0007669"/>
    <property type="project" value="UniProtKB-KW"/>
</dbReference>
<dbReference type="SUPFAM" id="SSF102114">
    <property type="entry name" value="Radical SAM enzymes"/>
    <property type="match status" value="1"/>
</dbReference>
<dbReference type="InterPro" id="IPR040086">
    <property type="entry name" value="MJ0683-like"/>
</dbReference>
<dbReference type="InterPro" id="IPR007197">
    <property type="entry name" value="rSAM"/>
</dbReference>
<dbReference type="InterPro" id="IPR006638">
    <property type="entry name" value="Elp3/MiaA/NifB-like_rSAM"/>
</dbReference>
<evidence type="ECO:0000256" key="1">
    <source>
        <dbReference type="ARBA" id="ARBA00022723"/>
    </source>
</evidence>
<dbReference type="Gene3D" id="3.80.30.30">
    <property type="match status" value="1"/>
</dbReference>
<proteinExistence type="predicted"/>
<dbReference type="Pfam" id="PF04055">
    <property type="entry name" value="Radical_SAM"/>
    <property type="match status" value="1"/>
</dbReference>
<evidence type="ECO:0000313" key="6">
    <source>
        <dbReference type="Proteomes" id="UP000176631"/>
    </source>
</evidence>
<protein>
    <recommendedName>
        <fullName evidence="4">Elp3/MiaA/NifB-like radical SAM core domain-containing protein</fullName>
    </recommendedName>
</protein>
<accession>A0A1G1W9Z9</accession>
<reference evidence="5 6" key="1">
    <citation type="journal article" date="2016" name="Nat. Commun.">
        <title>Thousands of microbial genomes shed light on interconnected biogeochemical processes in an aquifer system.</title>
        <authorList>
            <person name="Anantharaman K."/>
            <person name="Brown C.T."/>
            <person name="Hug L.A."/>
            <person name="Sharon I."/>
            <person name="Castelle C.J."/>
            <person name="Probst A.J."/>
            <person name="Thomas B.C."/>
            <person name="Singh A."/>
            <person name="Wilkins M.J."/>
            <person name="Karaoz U."/>
            <person name="Brodie E.L."/>
            <person name="Williams K.H."/>
            <person name="Hubbard S.S."/>
            <person name="Banfield J.F."/>
        </authorList>
    </citation>
    <scope>NUCLEOTIDE SEQUENCE [LARGE SCALE GENOMIC DNA]</scope>
</reference>
<dbReference type="PANTHER" id="PTHR43432:SF6">
    <property type="entry name" value="RADICAL SAM CORE DOMAIN-CONTAINING PROTEIN"/>
    <property type="match status" value="1"/>
</dbReference>
<evidence type="ECO:0000256" key="2">
    <source>
        <dbReference type="ARBA" id="ARBA00023004"/>
    </source>
</evidence>
<keyword evidence="3" id="KW-0411">Iron-sulfur</keyword>
<evidence type="ECO:0000259" key="4">
    <source>
        <dbReference type="SMART" id="SM00729"/>
    </source>
</evidence>
<dbReference type="GO" id="GO:0046872">
    <property type="term" value="F:metal ion binding"/>
    <property type="evidence" value="ECO:0007669"/>
    <property type="project" value="UniProtKB-KW"/>
</dbReference>
<keyword evidence="1" id="KW-0479">Metal-binding</keyword>